<evidence type="ECO:0000313" key="1">
    <source>
        <dbReference type="EMBL" id="KAH7926289.1"/>
    </source>
</evidence>
<proteinExistence type="predicted"/>
<organism evidence="1 2">
    <name type="scientific">Leucogyrophana mollusca</name>
    <dbReference type="NCBI Taxonomy" id="85980"/>
    <lineage>
        <taxon>Eukaryota</taxon>
        <taxon>Fungi</taxon>
        <taxon>Dikarya</taxon>
        <taxon>Basidiomycota</taxon>
        <taxon>Agaricomycotina</taxon>
        <taxon>Agaricomycetes</taxon>
        <taxon>Agaricomycetidae</taxon>
        <taxon>Boletales</taxon>
        <taxon>Boletales incertae sedis</taxon>
        <taxon>Leucogyrophana</taxon>
    </lineage>
</organism>
<protein>
    <submittedName>
        <fullName evidence="1">Uncharacterized protein</fullName>
    </submittedName>
</protein>
<keyword evidence="2" id="KW-1185">Reference proteome</keyword>
<dbReference type="Proteomes" id="UP000790709">
    <property type="component" value="Unassembled WGS sequence"/>
</dbReference>
<comment type="caution">
    <text evidence="1">The sequence shown here is derived from an EMBL/GenBank/DDBJ whole genome shotgun (WGS) entry which is preliminary data.</text>
</comment>
<sequence>MSKRLASFHGPSTPTSSPIQQVRQSNTPSSPSRLSESTFHRRIRTSLQELRVITQTWDDVVLVDGSKAARALIDTRTELDNALALVPAGKQPCAPLVEPRLAIMDKCITQLDAVLVKLQKQFRRMNVVIDNMEAILFEAHRTKGYQWCQEEPLWVSWPLEKFVSSIPEIIIPYHRSLVMHNDLVDVLRSHNVTFEVSRDAIAKWVDQPFLQDDGWDAKWEDLCAVEVERWDTR</sequence>
<dbReference type="EMBL" id="MU266385">
    <property type="protein sequence ID" value="KAH7926289.1"/>
    <property type="molecule type" value="Genomic_DNA"/>
</dbReference>
<accession>A0ACB8BL20</accession>
<name>A0ACB8BL20_9AGAM</name>
<gene>
    <name evidence="1" type="ORF">BV22DRAFT_1009331</name>
</gene>
<reference evidence="1" key="1">
    <citation type="journal article" date="2021" name="New Phytol.">
        <title>Evolutionary innovations through gain and loss of genes in the ectomycorrhizal Boletales.</title>
        <authorList>
            <person name="Wu G."/>
            <person name="Miyauchi S."/>
            <person name="Morin E."/>
            <person name="Kuo A."/>
            <person name="Drula E."/>
            <person name="Varga T."/>
            <person name="Kohler A."/>
            <person name="Feng B."/>
            <person name="Cao Y."/>
            <person name="Lipzen A."/>
            <person name="Daum C."/>
            <person name="Hundley H."/>
            <person name="Pangilinan J."/>
            <person name="Johnson J."/>
            <person name="Barry K."/>
            <person name="LaButti K."/>
            <person name="Ng V."/>
            <person name="Ahrendt S."/>
            <person name="Min B."/>
            <person name="Choi I.G."/>
            <person name="Park H."/>
            <person name="Plett J.M."/>
            <person name="Magnuson J."/>
            <person name="Spatafora J.W."/>
            <person name="Nagy L.G."/>
            <person name="Henrissat B."/>
            <person name="Grigoriev I.V."/>
            <person name="Yang Z.L."/>
            <person name="Xu J."/>
            <person name="Martin F.M."/>
        </authorList>
    </citation>
    <scope>NUCLEOTIDE SEQUENCE</scope>
    <source>
        <strain evidence="1">KUC20120723A-06</strain>
    </source>
</reference>
<evidence type="ECO:0000313" key="2">
    <source>
        <dbReference type="Proteomes" id="UP000790709"/>
    </source>
</evidence>